<proteinExistence type="predicted"/>
<evidence type="ECO:0000313" key="2">
    <source>
        <dbReference type="Proteomes" id="UP000233837"/>
    </source>
</evidence>
<reference evidence="1 2" key="2">
    <citation type="journal article" date="2017" name="Nature">
        <title>The Apostasia genome and the evolution of orchids.</title>
        <authorList>
            <person name="Zhang G.Q."/>
            <person name="Liu K.W."/>
            <person name="Li Z."/>
            <person name="Lohaus R."/>
            <person name="Hsiao Y.Y."/>
            <person name="Niu S.C."/>
            <person name="Wang J.Y."/>
            <person name="Lin Y.C."/>
            <person name="Xu Q."/>
            <person name="Chen L.J."/>
            <person name="Yoshida K."/>
            <person name="Fujiwara S."/>
            <person name="Wang Z.W."/>
            <person name="Zhang Y.Q."/>
            <person name="Mitsuda N."/>
            <person name="Wang M."/>
            <person name="Liu G.H."/>
            <person name="Pecoraro L."/>
            <person name="Huang H.X."/>
            <person name="Xiao X.J."/>
            <person name="Lin M."/>
            <person name="Wu X.Y."/>
            <person name="Wu W.L."/>
            <person name="Chen Y.Y."/>
            <person name="Chang S.B."/>
            <person name="Sakamoto S."/>
            <person name="Ohme-Takagi M."/>
            <person name="Yagi M."/>
            <person name="Zeng S.J."/>
            <person name="Shen C.Y."/>
            <person name="Yeh C.M."/>
            <person name="Luo Y.B."/>
            <person name="Tsai W.C."/>
            <person name="Van de Peer Y."/>
            <person name="Liu Z.J."/>
        </authorList>
    </citation>
    <scope>NUCLEOTIDE SEQUENCE [LARGE SCALE GENOMIC DNA]</scope>
    <source>
        <tissue evidence="1">The whole plant</tissue>
    </source>
</reference>
<keyword evidence="2" id="KW-1185">Reference proteome</keyword>
<evidence type="ECO:0000313" key="1">
    <source>
        <dbReference type="EMBL" id="PKU60701.1"/>
    </source>
</evidence>
<accession>A0A2I0VBB2</accession>
<evidence type="ECO:0008006" key="3">
    <source>
        <dbReference type="Google" id="ProtNLM"/>
    </source>
</evidence>
<gene>
    <name evidence="1" type="ORF">MA16_Dca026453</name>
</gene>
<reference evidence="1 2" key="1">
    <citation type="journal article" date="2016" name="Sci. Rep.">
        <title>The Dendrobium catenatum Lindl. genome sequence provides insights into polysaccharide synthase, floral development and adaptive evolution.</title>
        <authorList>
            <person name="Zhang G.Q."/>
            <person name="Xu Q."/>
            <person name="Bian C."/>
            <person name="Tsai W.C."/>
            <person name="Yeh C.M."/>
            <person name="Liu K.W."/>
            <person name="Yoshida K."/>
            <person name="Zhang L.S."/>
            <person name="Chang S.B."/>
            <person name="Chen F."/>
            <person name="Shi Y."/>
            <person name="Su Y.Y."/>
            <person name="Zhang Y.Q."/>
            <person name="Chen L.J."/>
            <person name="Yin Y."/>
            <person name="Lin M."/>
            <person name="Huang H."/>
            <person name="Deng H."/>
            <person name="Wang Z.W."/>
            <person name="Zhu S.L."/>
            <person name="Zhao X."/>
            <person name="Deng C."/>
            <person name="Niu S.C."/>
            <person name="Huang J."/>
            <person name="Wang M."/>
            <person name="Liu G.H."/>
            <person name="Yang H.J."/>
            <person name="Xiao X.J."/>
            <person name="Hsiao Y.Y."/>
            <person name="Wu W.L."/>
            <person name="Chen Y.Y."/>
            <person name="Mitsuda N."/>
            <person name="Ohme-Takagi M."/>
            <person name="Luo Y.B."/>
            <person name="Van de Peer Y."/>
            <person name="Liu Z.J."/>
        </authorList>
    </citation>
    <scope>NUCLEOTIDE SEQUENCE [LARGE SCALE GENOMIC DNA]</scope>
    <source>
        <tissue evidence="1">The whole plant</tissue>
    </source>
</reference>
<organism evidence="1 2">
    <name type="scientific">Dendrobium catenatum</name>
    <dbReference type="NCBI Taxonomy" id="906689"/>
    <lineage>
        <taxon>Eukaryota</taxon>
        <taxon>Viridiplantae</taxon>
        <taxon>Streptophyta</taxon>
        <taxon>Embryophyta</taxon>
        <taxon>Tracheophyta</taxon>
        <taxon>Spermatophyta</taxon>
        <taxon>Magnoliopsida</taxon>
        <taxon>Liliopsida</taxon>
        <taxon>Asparagales</taxon>
        <taxon>Orchidaceae</taxon>
        <taxon>Epidendroideae</taxon>
        <taxon>Malaxideae</taxon>
        <taxon>Dendrobiinae</taxon>
        <taxon>Dendrobium</taxon>
    </lineage>
</organism>
<name>A0A2I0VBB2_9ASPA</name>
<dbReference type="EMBL" id="KZ503896">
    <property type="protein sequence ID" value="PKU60701.1"/>
    <property type="molecule type" value="Genomic_DNA"/>
</dbReference>
<protein>
    <recommendedName>
        <fullName evidence="3">CCHC-type domain-containing protein</fullName>
    </recommendedName>
</protein>
<dbReference type="AlphaFoldDB" id="A0A2I0VBB2"/>
<sequence>MDEFPSFCEHCKPLGHFKKECVSLHPHLAKESPINVKSVNAAGKETFRLALFNARGFTISSTLVPAVIDLEVPLVDRGEGIVVDARDNNNVQENIFIPFFWF</sequence>
<dbReference type="Proteomes" id="UP000233837">
    <property type="component" value="Unassembled WGS sequence"/>
</dbReference>